<dbReference type="Proteomes" id="UP000481454">
    <property type="component" value="Unassembled WGS sequence"/>
</dbReference>
<name>A0AAP6WNE9_CLOPF</name>
<dbReference type="AlphaFoldDB" id="A0AAP6WNE9"/>
<proteinExistence type="predicted"/>
<gene>
    <name evidence="2" type="ORF">G6Z34_13230</name>
</gene>
<dbReference type="EMBL" id="JAALLZ010000006">
    <property type="protein sequence ID" value="NGU31048.1"/>
    <property type="molecule type" value="Genomic_DNA"/>
</dbReference>
<reference evidence="2 3" key="1">
    <citation type="submission" date="2020-02" db="EMBL/GenBank/DDBJ databases">
        <title>Genomic Insights into the Phylogeny and Genetic Plasticity of the Human and Animal Enteric Pathogen Clostridium perfringens.</title>
        <authorList>
            <person name="Feng Y."/>
            <person name="Hu Y."/>
        </authorList>
    </citation>
    <scope>NUCLEOTIDE SEQUENCE [LARGE SCALE GENOMIC DNA]</scope>
    <source>
        <strain evidence="2 3">CP-40</strain>
    </source>
</reference>
<feature type="domain" description="WDGH" evidence="1">
    <location>
        <begin position="18"/>
        <end position="112"/>
    </location>
</feature>
<organism evidence="2 3">
    <name type="scientific">Clostridium perfringens</name>
    <dbReference type="NCBI Taxonomy" id="1502"/>
    <lineage>
        <taxon>Bacteria</taxon>
        <taxon>Bacillati</taxon>
        <taxon>Bacillota</taxon>
        <taxon>Clostridia</taxon>
        <taxon>Eubacteriales</taxon>
        <taxon>Clostridiaceae</taxon>
        <taxon>Clostridium</taxon>
    </lineage>
</organism>
<dbReference type="InterPro" id="IPR057362">
    <property type="entry name" value="WDGH"/>
</dbReference>
<dbReference type="Pfam" id="PF25311">
    <property type="entry name" value="WDGH"/>
    <property type="match status" value="1"/>
</dbReference>
<accession>A0AAP6WNE9</accession>
<protein>
    <recommendedName>
        <fullName evidence="1">WDGH domain-containing protein</fullName>
    </recommendedName>
</protein>
<evidence type="ECO:0000259" key="1">
    <source>
        <dbReference type="Pfam" id="PF25311"/>
    </source>
</evidence>
<comment type="caution">
    <text evidence="2">The sequence shown here is derived from an EMBL/GenBank/DDBJ whole genome shotgun (WGS) entry which is preliminary data.</text>
</comment>
<sequence>MLKEEEFIEKYLPKKFIGKISDGYHTFDELYYHRMILFSVICNIYKDKAWKSWKHSDGTMFDDYFIVGITTDEGNYTYHYHKDYWDMFKVRNLDFAPEWDGHEPKDITRLLSLVK</sequence>
<evidence type="ECO:0000313" key="3">
    <source>
        <dbReference type="Proteomes" id="UP000481454"/>
    </source>
</evidence>
<evidence type="ECO:0000313" key="2">
    <source>
        <dbReference type="EMBL" id="NGU31048.1"/>
    </source>
</evidence>